<evidence type="ECO:0000313" key="3">
    <source>
        <dbReference type="WBParaSite" id="HPBE_0000941101-mRNA-1"/>
    </source>
</evidence>
<dbReference type="OrthoDB" id="5849210at2759"/>
<protein>
    <submittedName>
        <fullName evidence="1 3">Uncharacterized protein</fullName>
    </submittedName>
</protein>
<accession>A0A183FP92</accession>
<reference evidence="3" key="2">
    <citation type="submission" date="2019-09" db="UniProtKB">
        <authorList>
            <consortium name="WormBaseParasite"/>
        </authorList>
    </citation>
    <scope>IDENTIFICATION</scope>
</reference>
<dbReference type="AlphaFoldDB" id="A0A183FP92"/>
<proteinExistence type="predicted"/>
<sequence length="92" mass="10552">MVEVNSRMSATWSKWRSLTGVLCDRETPEHLKSKIFIAVVRPVTMYGAECWPATKEAETRLSVTETKMLRWKSPAWTASEMMPFGRSSVTLR</sequence>
<dbReference type="WBParaSite" id="HPBE_0000941101-mRNA-1">
    <property type="protein sequence ID" value="HPBE_0000941101-mRNA-1"/>
    <property type="gene ID" value="HPBE_0000941101"/>
</dbReference>
<organism evidence="2 3">
    <name type="scientific">Heligmosomoides polygyrus</name>
    <name type="common">Parasitic roundworm</name>
    <dbReference type="NCBI Taxonomy" id="6339"/>
    <lineage>
        <taxon>Eukaryota</taxon>
        <taxon>Metazoa</taxon>
        <taxon>Ecdysozoa</taxon>
        <taxon>Nematoda</taxon>
        <taxon>Chromadorea</taxon>
        <taxon>Rhabditida</taxon>
        <taxon>Rhabditina</taxon>
        <taxon>Rhabditomorpha</taxon>
        <taxon>Strongyloidea</taxon>
        <taxon>Heligmosomidae</taxon>
        <taxon>Heligmosomoides</taxon>
    </lineage>
</organism>
<gene>
    <name evidence="1" type="ORF">HPBE_LOCUS9412</name>
</gene>
<accession>A0A3P7XZI0</accession>
<keyword evidence="2" id="KW-1185">Reference proteome</keyword>
<reference evidence="1 2" key="1">
    <citation type="submission" date="2018-11" db="EMBL/GenBank/DDBJ databases">
        <authorList>
            <consortium name="Pathogen Informatics"/>
        </authorList>
    </citation>
    <scope>NUCLEOTIDE SEQUENCE [LARGE SCALE GENOMIC DNA]</scope>
</reference>
<evidence type="ECO:0000313" key="2">
    <source>
        <dbReference type="Proteomes" id="UP000050761"/>
    </source>
</evidence>
<dbReference type="PANTHER" id="PTHR46238">
    <property type="entry name" value="REVERSE TRANSCRIPTASE DOMAIN-CONTAINING PROTEIN"/>
    <property type="match status" value="1"/>
</dbReference>
<dbReference type="EMBL" id="UZAH01026433">
    <property type="protein sequence ID" value="VDO80610.1"/>
    <property type="molecule type" value="Genomic_DNA"/>
</dbReference>
<name>A0A183FP92_HELPZ</name>
<dbReference type="Proteomes" id="UP000050761">
    <property type="component" value="Unassembled WGS sequence"/>
</dbReference>
<evidence type="ECO:0000313" key="1">
    <source>
        <dbReference type="EMBL" id="VDO80610.1"/>
    </source>
</evidence>
<dbReference type="PANTHER" id="PTHR46238:SF8">
    <property type="entry name" value="ENDONUCLEASE_EXONUCLEASE_PHOSPHATASE DOMAIN-CONTAINING PROTEIN"/>
    <property type="match status" value="1"/>
</dbReference>